<reference evidence="1 2" key="1">
    <citation type="submission" date="2019-02" db="EMBL/GenBank/DDBJ databases">
        <title>Deep-cultivation of Planctomycetes and their phenomic and genomic characterization uncovers novel biology.</title>
        <authorList>
            <person name="Wiegand S."/>
            <person name="Jogler M."/>
            <person name="Boedeker C."/>
            <person name="Pinto D."/>
            <person name="Vollmers J."/>
            <person name="Rivas-Marin E."/>
            <person name="Kohn T."/>
            <person name="Peeters S.H."/>
            <person name="Heuer A."/>
            <person name="Rast P."/>
            <person name="Oberbeckmann S."/>
            <person name="Bunk B."/>
            <person name="Jeske O."/>
            <person name="Meyerdierks A."/>
            <person name="Storesund J.E."/>
            <person name="Kallscheuer N."/>
            <person name="Luecker S."/>
            <person name="Lage O.M."/>
            <person name="Pohl T."/>
            <person name="Merkel B.J."/>
            <person name="Hornburger P."/>
            <person name="Mueller R.-W."/>
            <person name="Bruemmer F."/>
            <person name="Labrenz M."/>
            <person name="Spormann A.M."/>
            <person name="Op den Camp H."/>
            <person name="Overmann J."/>
            <person name="Amann R."/>
            <person name="Jetten M.S.M."/>
            <person name="Mascher T."/>
            <person name="Medema M.H."/>
            <person name="Devos D.P."/>
            <person name="Kaster A.-K."/>
            <person name="Ovreas L."/>
            <person name="Rohde M."/>
            <person name="Galperin M.Y."/>
            <person name="Jogler C."/>
        </authorList>
    </citation>
    <scope>NUCLEOTIDE SEQUENCE [LARGE SCALE GENOMIC DNA]</scope>
    <source>
        <strain evidence="1 2">FF011L</strain>
    </source>
</reference>
<sequence length="620" mass="70237">MFPRIRISDLFYQLSKPRRLSSGQASLLLGGLVLGAAVGFFPAVGEGAEPANSPNPRRDVAALQDLLDEVWDAELVADPLLATDAADPRGQDHLADDSVEAISERTTQRAEFLKRLDGLDAQALPGPQKIELEILKRRLQGQLDQVRFSAHLIPITNREGFHITFPELPRIMQPKSKLDFENYNSRLADFRRYAEQQVALLRLGLERGVTLPAVVLREVDDQISPHVVDDPAESLLYQPYKDPRPAGMSETEWDTLAAQAIDAIETSVVPAYRDFQKFMREDYVPGCRGSIAARALPEGQAYYANRVRWFTTIDVSADEVHQIGLQEVARIRAEMESVRESVSFEGDLDAFLTFLRTDPQFYAKTPGELLREVAYILKKADGKLPEFFGKLPRTPYGIREVPSYVAPQTTSAYYWPSSADGKRAGFYYINTYNLSARPLYQLESLSMHEAVPGHHLQLALQTEMQDLHPIRRYSDFTAFIEGWALYCEWLGKEMGFYTDPYQEFGRLSMEAWRACRLVVDTGIHHKGWTRKQAIDFMTENTALSRHNIVAEVDRYIAWPGQALGYKMGELKIRELRAKAEQALGDDFQIRDFHDQVLAVGSIPLPVLEQRIDAWIAAQKQ</sequence>
<name>A0A517MAK5_9BACT</name>
<protein>
    <recommendedName>
        <fullName evidence="3">DUF885 domain-containing protein</fullName>
    </recommendedName>
</protein>
<dbReference type="PANTHER" id="PTHR33361">
    <property type="entry name" value="GLR0591 PROTEIN"/>
    <property type="match status" value="1"/>
</dbReference>
<dbReference type="PANTHER" id="PTHR33361:SF2">
    <property type="entry name" value="DUF885 DOMAIN-CONTAINING PROTEIN"/>
    <property type="match status" value="1"/>
</dbReference>
<keyword evidence="2" id="KW-1185">Reference proteome</keyword>
<dbReference type="Pfam" id="PF05960">
    <property type="entry name" value="DUF885"/>
    <property type="match status" value="1"/>
</dbReference>
<dbReference type="OrthoDB" id="9760040at2"/>
<accession>A0A517MAK5</accession>
<proteinExistence type="predicted"/>
<dbReference type="AlphaFoldDB" id="A0A517MAK5"/>
<gene>
    <name evidence="1" type="ORF">FF011L_06550</name>
</gene>
<dbReference type="InterPro" id="IPR010281">
    <property type="entry name" value="DUF885"/>
</dbReference>
<organism evidence="1 2">
    <name type="scientific">Roseimaritima multifibrata</name>
    <dbReference type="NCBI Taxonomy" id="1930274"/>
    <lineage>
        <taxon>Bacteria</taxon>
        <taxon>Pseudomonadati</taxon>
        <taxon>Planctomycetota</taxon>
        <taxon>Planctomycetia</taxon>
        <taxon>Pirellulales</taxon>
        <taxon>Pirellulaceae</taxon>
        <taxon>Roseimaritima</taxon>
    </lineage>
</organism>
<evidence type="ECO:0008006" key="3">
    <source>
        <dbReference type="Google" id="ProtNLM"/>
    </source>
</evidence>
<dbReference type="KEGG" id="rml:FF011L_06550"/>
<evidence type="ECO:0000313" key="1">
    <source>
        <dbReference type="EMBL" id="QDS91919.1"/>
    </source>
</evidence>
<dbReference type="Proteomes" id="UP000320672">
    <property type="component" value="Chromosome"/>
</dbReference>
<dbReference type="EMBL" id="CP036262">
    <property type="protein sequence ID" value="QDS91919.1"/>
    <property type="molecule type" value="Genomic_DNA"/>
</dbReference>
<evidence type="ECO:0000313" key="2">
    <source>
        <dbReference type="Proteomes" id="UP000320672"/>
    </source>
</evidence>